<accession>A0ABM1RV36</accession>
<keyword evidence="2" id="KW-0812">Transmembrane</keyword>
<evidence type="ECO:0000313" key="6">
    <source>
        <dbReference type="Proteomes" id="UP000694941"/>
    </source>
</evidence>
<keyword evidence="4" id="KW-0472">Membrane</keyword>
<keyword evidence="6" id="KW-1185">Reference proteome</keyword>
<evidence type="ECO:0000256" key="3">
    <source>
        <dbReference type="ARBA" id="ARBA00022989"/>
    </source>
</evidence>
<evidence type="ECO:0000313" key="7">
    <source>
        <dbReference type="RefSeq" id="XP_022235241.1"/>
    </source>
</evidence>
<organism evidence="6 7">
    <name type="scientific">Limulus polyphemus</name>
    <name type="common">Atlantic horseshoe crab</name>
    <dbReference type="NCBI Taxonomy" id="6850"/>
    <lineage>
        <taxon>Eukaryota</taxon>
        <taxon>Metazoa</taxon>
        <taxon>Ecdysozoa</taxon>
        <taxon>Arthropoda</taxon>
        <taxon>Chelicerata</taxon>
        <taxon>Merostomata</taxon>
        <taxon>Xiphosura</taxon>
        <taxon>Limulidae</taxon>
        <taxon>Limulus</taxon>
    </lineage>
</organism>
<gene>
    <name evidence="7" type="primary">LOC106475423</name>
</gene>
<protein>
    <submittedName>
        <fullName evidence="7">Guanylate cyclase 32E-like</fullName>
    </submittedName>
</protein>
<dbReference type="Gene3D" id="3.40.50.2300">
    <property type="match status" value="1"/>
</dbReference>
<dbReference type="InterPro" id="IPR028082">
    <property type="entry name" value="Peripla_BP_I"/>
</dbReference>
<reference evidence="7" key="1">
    <citation type="submission" date="2025-08" db="UniProtKB">
        <authorList>
            <consortium name="RefSeq"/>
        </authorList>
    </citation>
    <scope>IDENTIFICATION</scope>
    <source>
        <tissue evidence="7">Muscle</tissue>
    </source>
</reference>
<dbReference type="Pfam" id="PF01094">
    <property type="entry name" value="ANF_receptor"/>
    <property type="match status" value="1"/>
</dbReference>
<sequence length="196" mass="22094">MYLIVLQVFVVLGYYFEHLGLMISLEDRGLLENGEYFVVGVDIEQYDNEDPRRYLKGYSKLREDVSMASVPAEGAYLYDAVYVYARALNDCLADGQDPFDGKLIFDYMKRRTYQSAMGYIVYMDENGDAEGNYTVIARKPIPGVPGEYGVFRVGVFMLPENSSGIPVLHLEDTVDWVGDGPPKDGPECGFQNEKCV</sequence>
<dbReference type="Proteomes" id="UP000694941">
    <property type="component" value="Unplaced"/>
</dbReference>
<evidence type="ECO:0000256" key="2">
    <source>
        <dbReference type="ARBA" id="ARBA00022692"/>
    </source>
</evidence>
<comment type="subcellular location">
    <subcellularLocation>
        <location evidence="1">Membrane</location>
    </subcellularLocation>
</comment>
<feature type="domain" description="Receptor ligand binding region" evidence="5">
    <location>
        <begin position="38"/>
        <end position="137"/>
    </location>
</feature>
<dbReference type="InterPro" id="IPR001828">
    <property type="entry name" value="ANF_lig-bd_rcpt"/>
</dbReference>
<dbReference type="RefSeq" id="XP_022235241.1">
    <property type="nucleotide sequence ID" value="XM_022379533.1"/>
</dbReference>
<dbReference type="GeneID" id="106475423"/>
<name>A0ABM1RV36_LIMPO</name>
<feature type="non-terminal residue" evidence="7">
    <location>
        <position position="196"/>
    </location>
</feature>
<dbReference type="SUPFAM" id="SSF53822">
    <property type="entry name" value="Periplasmic binding protein-like I"/>
    <property type="match status" value="1"/>
</dbReference>
<evidence type="ECO:0000259" key="5">
    <source>
        <dbReference type="Pfam" id="PF01094"/>
    </source>
</evidence>
<keyword evidence="3" id="KW-1133">Transmembrane helix</keyword>
<evidence type="ECO:0000256" key="4">
    <source>
        <dbReference type="ARBA" id="ARBA00023136"/>
    </source>
</evidence>
<proteinExistence type="predicted"/>
<evidence type="ECO:0000256" key="1">
    <source>
        <dbReference type="ARBA" id="ARBA00004370"/>
    </source>
</evidence>